<keyword evidence="7" id="KW-0479">Metal-binding</keyword>
<dbReference type="OrthoDB" id="10009520at2759"/>
<dbReference type="Pfam" id="PF01485">
    <property type="entry name" value="IBR"/>
    <property type="match status" value="1"/>
</dbReference>
<accession>A0A835I3W5</accession>
<evidence type="ECO:0000256" key="11">
    <source>
        <dbReference type="ARBA" id="ARBA00022833"/>
    </source>
</evidence>
<evidence type="ECO:0000256" key="6">
    <source>
        <dbReference type="ARBA" id="ARBA00022679"/>
    </source>
</evidence>
<feature type="region of interest" description="Disordered" evidence="12">
    <location>
        <begin position="73"/>
        <end position="93"/>
    </location>
</feature>
<evidence type="ECO:0000256" key="8">
    <source>
        <dbReference type="ARBA" id="ARBA00022737"/>
    </source>
</evidence>
<keyword evidence="8" id="KW-0677">Repeat</keyword>
<evidence type="ECO:0000256" key="4">
    <source>
        <dbReference type="ARBA" id="ARBA00004906"/>
    </source>
</evidence>
<evidence type="ECO:0000256" key="9">
    <source>
        <dbReference type="ARBA" id="ARBA00022771"/>
    </source>
</evidence>
<evidence type="ECO:0000313" key="14">
    <source>
        <dbReference type="EMBL" id="KAF9612155.1"/>
    </source>
</evidence>
<dbReference type="GO" id="GO:0061630">
    <property type="term" value="F:ubiquitin protein ligase activity"/>
    <property type="evidence" value="ECO:0007669"/>
    <property type="project" value="UniProtKB-EC"/>
</dbReference>
<dbReference type="SMART" id="SM00647">
    <property type="entry name" value="IBR"/>
    <property type="match status" value="1"/>
</dbReference>
<dbReference type="EMBL" id="JADFTS010000004">
    <property type="protein sequence ID" value="KAF9612155.1"/>
    <property type="molecule type" value="Genomic_DNA"/>
</dbReference>
<dbReference type="PANTHER" id="PTHR11685">
    <property type="entry name" value="RBR FAMILY RING FINGER AND IBR DOMAIN-CONTAINING"/>
    <property type="match status" value="1"/>
</dbReference>
<evidence type="ECO:0000256" key="12">
    <source>
        <dbReference type="SAM" id="MobiDB-lite"/>
    </source>
</evidence>
<evidence type="ECO:0000256" key="3">
    <source>
        <dbReference type="ARBA" id="ARBA00003976"/>
    </source>
</evidence>
<name>A0A835I3W5_9MAGN</name>
<evidence type="ECO:0000259" key="13">
    <source>
        <dbReference type="PROSITE" id="PS51873"/>
    </source>
</evidence>
<dbReference type="InterPro" id="IPR002867">
    <property type="entry name" value="IBR_dom"/>
</dbReference>
<reference evidence="14 15" key="1">
    <citation type="submission" date="2020-10" db="EMBL/GenBank/DDBJ databases">
        <title>The Coptis chinensis genome and diversification of protoberbering-type alkaloids.</title>
        <authorList>
            <person name="Wang B."/>
            <person name="Shu S."/>
            <person name="Song C."/>
            <person name="Liu Y."/>
        </authorList>
    </citation>
    <scope>NUCLEOTIDE SEQUENCE [LARGE SCALE GENOMIC DNA]</scope>
    <source>
        <strain evidence="14">HL-2020</strain>
        <tissue evidence="14">Leaf</tissue>
    </source>
</reference>
<organism evidence="14 15">
    <name type="scientific">Coptis chinensis</name>
    <dbReference type="NCBI Taxonomy" id="261450"/>
    <lineage>
        <taxon>Eukaryota</taxon>
        <taxon>Viridiplantae</taxon>
        <taxon>Streptophyta</taxon>
        <taxon>Embryophyta</taxon>
        <taxon>Tracheophyta</taxon>
        <taxon>Spermatophyta</taxon>
        <taxon>Magnoliopsida</taxon>
        <taxon>Ranunculales</taxon>
        <taxon>Ranunculaceae</taxon>
        <taxon>Coptidoideae</taxon>
        <taxon>Coptis</taxon>
    </lineage>
</organism>
<keyword evidence="10" id="KW-0833">Ubl conjugation pathway</keyword>
<dbReference type="GO" id="GO:0008270">
    <property type="term" value="F:zinc ion binding"/>
    <property type="evidence" value="ECO:0007669"/>
    <property type="project" value="UniProtKB-KW"/>
</dbReference>
<comment type="catalytic activity">
    <reaction evidence="1">
        <text>[E2 ubiquitin-conjugating enzyme]-S-ubiquitinyl-L-cysteine + [acceptor protein]-L-lysine = [E2 ubiquitin-conjugating enzyme]-L-cysteine + [acceptor protein]-N(6)-ubiquitinyl-L-lysine.</text>
        <dbReference type="EC" id="2.3.2.31"/>
    </reaction>
</comment>
<evidence type="ECO:0000256" key="5">
    <source>
        <dbReference type="ARBA" id="ARBA00012251"/>
    </source>
</evidence>
<dbReference type="GO" id="GO:0016567">
    <property type="term" value="P:protein ubiquitination"/>
    <property type="evidence" value="ECO:0007669"/>
    <property type="project" value="InterPro"/>
</dbReference>
<comment type="function">
    <text evidence="3">Might act as an E3 ubiquitin-protein ligase, or as part of E3 complex, which accepts ubiquitin from specific E2 ubiquitin-conjugating enzymes and then transfers it to substrates.</text>
</comment>
<dbReference type="InterPro" id="IPR031127">
    <property type="entry name" value="E3_UB_ligase_RBR"/>
</dbReference>
<dbReference type="CDD" id="cd20346">
    <property type="entry name" value="BRcat_RBR_ANKIB1"/>
    <property type="match status" value="1"/>
</dbReference>
<keyword evidence="15" id="KW-1185">Reference proteome</keyword>
<dbReference type="SUPFAM" id="SSF57850">
    <property type="entry name" value="RING/U-box"/>
    <property type="match status" value="2"/>
</dbReference>
<comment type="caution">
    <text evidence="14">The sequence shown here is derived from an EMBL/GenBank/DDBJ whole genome shotgun (WGS) entry which is preliminary data.</text>
</comment>
<dbReference type="EC" id="2.3.2.31" evidence="5"/>
<keyword evidence="9" id="KW-0863">Zinc-finger</keyword>
<sequence>MREKLVDSESKSRSSCALDSEGAESVYTIKDCVDLLNQVSDLLIGSELYMDALDIFKKKSNREFFVSIPPEMDSEGEEYMDSNGDFEDNEDEYEGSDYDAAECSSDEYYVSENDDDHEDCEPNHSVLTESDVRKRQDDIITKMVSACCGHLFCKLCWERYVSTSIKDGPGCLTLRCPEAKCPAAVGQDIVDKLVSDEEKKKYSCFLLKSYVDVNKNIKWCPAPDCDNAVDFVAGSESYDVACNCKCNFCWNCLEETHCPVKCDTVAKWMIKNSAESKTLP</sequence>
<proteinExistence type="predicted"/>
<evidence type="ECO:0000313" key="15">
    <source>
        <dbReference type="Proteomes" id="UP000631114"/>
    </source>
</evidence>
<evidence type="ECO:0000256" key="1">
    <source>
        <dbReference type="ARBA" id="ARBA00001798"/>
    </source>
</evidence>
<dbReference type="AlphaFoldDB" id="A0A835I3W5"/>
<dbReference type="InterPro" id="IPR013083">
    <property type="entry name" value="Znf_RING/FYVE/PHD"/>
</dbReference>
<gene>
    <name evidence="14" type="ORF">IFM89_038343</name>
</gene>
<dbReference type="PROSITE" id="PS51873">
    <property type="entry name" value="TRIAD"/>
    <property type="match status" value="1"/>
</dbReference>
<keyword evidence="11" id="KW-0862">Zinc</keyword>
<evidence type="ECO:0000256" key="10">
    <source>
        <dbReference type="ARBA" id="ARBA00022786"/>
    </source>
</evidence>
<dbReference type="Gene3D" id="3.30.40.10">
    <property type="entry name" value="Zinc/RING finger domain, C3HC4 (zinc finger)"/>
    <property type="match status" value="1"/>
</dbReference>
<dbReference type="InterPro" id="IPR044066">
    <property type="entry name" value="TRIAD_supradom"/>
</dbReference>
<keyword evidence="6" id="KW-0808">Transferase</keyword>
<evidence type="ECO:0000256" key="2">
    <source>
        <dbReference type="ARBA" id="ARBA00001947"/>
    </source>
</evidence>
<dbReference type="FunFam" id="3.30.40.10:FF:000019">
    <property type="entry name" value="RBR-type E3 ubiquitin transferase"/>
    <property type="match status" value="1"/>
</dbReference>
<evidence type="ECO:0000256" key="7">
    <source>
        <dbReference type="ARBA" id="ARBA00022723"/>
    </source>
</evidence>
<protein>
    <recommendedName>
        <fullName evidence="5">RBR-type E3 ubiquitin transferase</fullName>
        <ecNumber evidence="5">2.3.2.31</ecNumber>
    </recommendedName>
</protein>
<comment type="cofactor">
    <cofactor evidence="2">
        <name>Zn(2+)</name>
        <dbReference type="ChEBI" id="CHEBI:29105"/>
    </cofactor>
</comment>
<comment type="pathway">
    <text evidence="4">Protein modification; protein ubiquitination.</text>
</comment>
<feature type="domain" description="RING-type" evidence="13">
    <location>
        <begin position="121"/>
        <end position="280"/>
    </location>
</feature>
<dbReference type="Proteomes" id="UP000631114">
    <property type="component" value="Unassembled WGS sequence"/>
</dbReference>